<dbReference type="InterPro" id="IPR006062">
    <property type="entry name" value="His_biosynth"/>
</dbReference>
<feature type="compositionally biased region" description="Polar residues" evidence="6">
    <location>
        <begin position="52"/>
        <end position="68"/>
    </location>
</feature>
<feature type="region of interest" description="Disordered" evidence="6">
    <location>
        <begin position="25"/>
        <end position="92"/>
    </location>
</feature>
<comment type="pathway">
    <text evidence="4">Amino-acid biosynthesis.</text>
</comment>
<sequence>MDADGTRTGFDTELIRQVRREVRVPLIASGERAPPSTSRLPSRPAPTRSWPRASSTSVCCGSVRSRTPSPRPACPSATRRTPRWVDPPRRRS</sequence>
<comment type="similarity">
    <text evidence="1 5">Belongs to the HisA/HisF family.</text>
</comment>
<reference evidence="7 8" key="1">
    <citation type="submission" date="2023-12" db="EMBL/GenBank/DDBJ databases">
        <title>Blastococcus brunescens sp. nov., an actonobacterium isolated from sandstone collected in sahara desert.</title>
        <authorList>
            <person name="Gtari M."/>
            <person name="Ghodhbane F."/>
        </authorList>
    </citation>
    <scope>NUCLEOTIDE SEQUENCE [LARGE SCALE GENOMIC DNA]</scope>
    <source>
        <strain evidence="7 8">BMG 8361</strain>
    </source>
</reference>
<dbReference type="InterPro" id="IPR011060">
    <property type="entry name" value="RibuloseP-bd_barrel"/>
</dbReference>
<evidence type="ECO:0000313" key="7">
    <source>
        <dbReference type="EMBL" id="WRL66948.1"/>
    </source>
</evidence>
<gene>
    <name evidence="7" type="ORF">U6N30_11805</name>
</gene>
<evidence type="ECO:0000313" key="8">
    <source>
        <dbReference type="Proteomes" id="UP001324287"/>
    </source>
</evidence>
<evidence type="ECO:0000256" key="3">
    <source>
        <dbReference type="ARBA" id="ARBA00023102"/>
    </source>
</evidence>
<organism evidence="7 8">
    <name type="scientific">Blastococcus brunescens</name>
    <dbReference type="NCBI Taxonomy" id="1564165"/>
    <lineage>
        <taxon>Bacteria</taxon>
        <taxon>Bacillati</taxon>
        <taxon>Actinomycetota</taxon>
        <taxon>Actinomycetes</taxon>
        <taxon>Geodermatophilales</taxon>
        <taxon>Geodermatophilaceae</taxon>
        <taxon>Blastococcus</taxon>
    </lineage>
</organism>
<keyword evidence="8" id="KW-1185">Reference proteome</keyword>
<dbReference type="EMBL" id="CP141261">
    <property type="protein sequence ID" value="WRL66948.1"/>
    <property type="molecule type" value="Genomic_DNA"/>
</dbReference>
<evidence type="ECO:0000256" key="2">
    <source>
        <dbReference type="ARBA" id="ARBA00022605"/>
    </source>
</evidence>
<dbReference type="Gene3D" id="3.40.50.12600">
    <property type="match status" value="1"/>
</dbReference>
<name>A0ABZ1BAG0_9ACTN</name>
<dbReference type="SUPFAM" id="SSF51366">
    <property type="entry name" value="Ribulose-phoshate binding barrel"/>
    <property type="match status" value="1"/>
</dbReference>
<evidence type="ECO:0000256" key="4">
    <source>
        <dbReference type="ARBA" id="ARBA00029440"/>
    </source>
</evidence>
<keyword evidence="2 5" id="KW-0028">Amino-acid biosynthesis</keyword>
<dbReference type="Pfam" id="PF00977">
    <property type="entry name" value="His_biosynth"/>
    <property type="match status" value="1"/>
</dbReference>
<protein>
    <submittedName>
        <fullName evidence="7">HisA/HisF-related TIM barrel protein</fullName>
    </submittedName>
</protein>
<evidence type="ECO:0000256" key="1">
    <source>
        <dbReference type="ARBA" id="ARBA00009667"/>
    </source>
</evidence>
<proteinExistence type="inferred from homology"/>
<keyword evidence="3 5" id="KW-0368">Histidine biosynthesis</keyword>
<accession>A0ABZ1BAG0</accession>
<dbReference type="Proteomes" id="UP001324287">
    <property type="component" value="Chromosome"/>
</dbReference>
<evidence type="ECO:0000256" key="5">
    <source>
        <dbReference type="RuleBase" id="RU003657"/>
    </source>
</evidence>
<evidence type="ECO:0000256" key="6">
    <source>
        <dbReference type="SAM" id="MobiDB-lite"/>
    </source>
</evidence>